<gene>
    <name evidence="5" type="ORF">E2C06_10275</name>
</gene>
<organism evidence="5 6">
    <name type="scientific">Dankookia rubra</name>
    <dbReference type="NCBI Taxonomy" id="1442381"/>
    <lineage>
        <taxon>Bacteria</taxon>
        <taxon>Pseudomonadati</taxon>
        <taxon>Pseudomonadota</taxon>
        <taxon>Alphaproteobacteria</taxon>
        <taxon>Acetobacterales</taxon>
        <taxon>Roseomonadaceae</taxon>
        <taxon>Dankookia</taxon>
    </lineage>
</organism>
<dbReference type="GO" id="GO:0043565">
    <property type="term" value="F:sequence-specific DNA binding"/>
    <property type="evidence" value="ECO:0007669"/>
    <property type="project" value="InterPro"/>
</dbReference>
<keyword evidence="6" id="KW-1185">Reference proteome</keyword>
<evidence type="ECO:0000256" key="3">
    <source>
        <dbReference type="ARBA" id="ARBA00023163"/>
    </source>
</evidence>
<feature type="domain" description="HTH araC/xylS-type" evidence="4">
    <location>
        <begin position="1"/>
        <end position="61"/>
    </location>
</feature>
<sequence length="66" mass="7184">MGVPPQRDLSRLRLERAKPLLSLGAMPIAQAALACCCSAQSNFTRAFRRAAGMRPEACRRVAGRAR</sequence>
<dbReference type="InterPro" id="IPR050204">
    <property type="entry name" value="AraC_XylS_family_regulators"/>
</dbReference>
<evidence type="ECO:0000256" key="2">
    <source>
        <dbReference type="ARBA" id="ARBA00023125"/>
    </source>
</evidence>
<comment type="caution">
    <text evidence="5">The sequence shown here is derived from an EMBL/GenBank/DDBJ whole genome shotgun (WGS) entry which is preliminary data.</text>
</comment>
<dbReference type="PANTHER" id="PTHR46796">
    <property type="entry name" value="HTH-TYPE TRANSCRIPTIONAL ACTIVATOR RHAS-RELATED"/>
    <property type="match status" value="1"/>
</dbReference>
<keyword evidence="3" id="KW-0804">Transcription</keyword>
<dbReference type="SUPFAM" id="SSF46689">
    <property type="entry name" value="Homeodomain-like"/>
    <property type="match status" value="1"/>
</dbReference>
<dbReference type="EMBL" id="SMSJ01000009">
    <property type="protein sequence ID" value="TDH62777.1"/>
    <property type="molecule type" value="Genomic_DNA"/>
</dbReference>
<name>A0A4R5QJG9_9PROT</name>
<reference evidence="5 6" key="1">
    <citation type="journal article" date="2016" name="J. Microbiol.">
        <title>Dankookia rubra gen. nov., sp. nov., an alphaproteobacterium isolated from sediment of a shallow stream.</title>
        <authorList>
            <person name="Kim W.H."/>
            <person name="Kim D.H."/>
            <person name="Kang K."/>
            <person name="Ahn T.Y."/>
        </authorList>
    </citation>
    <scope>NUCLEOTIDE SEQUENCE [LARGE SCALE GENOMIC DNA]</scope>
    <source>
        <strain evidence="5 6">JCM30602</strain>
    </source>
</reference>
<dbReference type="Gene3D" id="1.10.10.60">
    <property type="entry name" value="Homeodomain-like"/>
    <property type="match status" value="1"/>
</dbReference>
<dbReference type="Proteomes" id="UP000295096">
    <property type="component" value="Unassembled WGS sequence"/>
</dbReference>
<dbReference type="Pfam" id="PF12833">
    <property type="entry name" value="HTH_18"/>
    <property type="match status" value="1"/>
</dbReference>
<dbReference type="InterPro" id="IPR018060">
    <property type="entry name" value="HTH_AraC"/>
</dbReference>
<protein>
    <submittedName>
        <fullName evidence="5">Helix-turn-helix domain-containing protein</fullName>
    </submittedName>
</protein>
<keyword evidence="2" id="KW-0238">DNA-binding</keyword>
<dbReference type="PROSITE" id="PS51257">
    <property type="entry name" value="PROKAR_LIPOPROTEIN"/>
    <property type="match status" value="1"/>
</dbReference>
<evidence type="ECO:0000259" key="4">
    <source>
        <dbReference type="PROSITE" id="PS01124"/>
    </source>
</evidence>
<evidence type="ECO:0000256" key="1">
    <source>
        <dbReference type="ARBA" id="ARBA00023015"/>
    </source>
</evidence>
<keyword evidence="1" id="KW-0805">Transcription regulation</keyword>
<evidence type="ECO:0000313" key="6">
    <source>
        <dbReference type="Proteomes" id="UP000295096"/>
    </source>
</evidence>
<proteinExistence type="predicted"/>
<dbReference type="InterPro" id="IPR009057">
    <property type="entry name" value="Homeodomain-like_sf"/>
</dbReference>
<dbReference type="GO" id="GO:0003700">
    <property type="term" value="F:DNA-binding transcription factor activity"/>
    <property type="evidence" value="ECO:0007669"/>
    <property type="project" value="InterPro"/>
</dbReference>
<dbReference type="AlphaFoldDB" id="A0A4R5QJG9"/>
<dbReference type="PROSITE" id="PS01124">
    <property type="entry name" value="HTH_ARAC_FAMILY_2"/>
    <property type="match status" value="1"/>
</dbReference>
<evidence type="ECO:0000313" key="5">
    <source>
        <dbReference type="EMBL" id="TDH62777.1"/>
    </source>
</evidence>
<accession>A0A4R5QJG9</accession>